<name>A0A423XFH7_9PEZI</name>
<dbReference type="AlphaFoldDB" id="A0A423XFH7"/>
<dbReference type="STRING" id="1230097.A0A423XFH7"/>
<keyword evidence="4" id="KW-1185">Reference proteome</keyword>
<dbReference type="InterPro" id="IPR010730">
    <property type="entry name" value="HET"/>
</dbReference>
<dbReference type="PANTHER" id="PTHR10622:SF10">
    <property type="entry name" value="HET DOMAIN-CONTAINING PROTEIN"/>
    <property type="match status" value="1"/>
</dbReference>
<dbReference type="OrthoDB" id="20872at2759"/>
<reference evidence="3 4" key="1">
    <citation type="submission" date="2015-09" db="EMBL/GenBank/DDBJ databases">
        <title>Host preference determinants of Valsa canker pathogens revealed by comparative genomics.</title>
        <authorList>
            <person name="Yin Z."/>
            <person name="Huang L."/>
        </authorList>
    </citation>
    <scope>NUCLEOTIDE SEQUENCE [LARGE SCALE GENOMIC DNA]</scope>
    <source>
        <strain evidence="3 4">SXYLt</strain>
    </source>
</reference>
<dbReference type="EMBL" id="LKEB01000011">
    <property type="protein sequence ID" value="ROW14930.1"/>
    <property type="molecule type" value="Genomic_DNA"/>
</dbReference>
<accession>A0A423XFH7</accession>
<organism evidence="3 4">
    <name type="scientific">Cytospora leucostoma</name>
    <dbReference type="NCBI Taxonomy" id="1230097"/>
    <lineage>
        <taxon>Eukaryota</taxon>
        <taxon>Fungi</taxon>
        <taxon>Dikarya</taxon>
        <taxon>Ascomycota</taxon>
        <taxon>Pezizomycotina</taxon>
        <taxon>Sordariomycetes</taxon>
        <taxon>Sordariomycetidae</taxon>
        <taxon>Diaporthales</taxon>
        <taxon>Cytosporaceae</taxon>
        <taxon>Cytospora</taxon>
    </lineage>
</organism>
<dbReference type="InterPro" id="IPR058525">
    <property type="entry name" value="DUF8212"/>
</dbReference>
<sequence>MRLLDTSTFELRSGEQPSFKEKGYAILSHRWVGLEVTFEQLSGHTAELRTGTRPLSTPQLDKIRGACETAREQGIRWMWIDTCCISKASTVEETESINSMFRWYRDARVCITYLSDVRKEEEPAGGADTFRSAETGGPSVWFSRGWTLQELLAPRDMQFYDTEWNYLGTRAELAGEIAGVTGIEARYLTGARSSQKACIAVKMSWMAGRETAREEDVAYSMLGIFNITMGLQYSEGGARAFARLQEALLAKTMDESLFAWRMPGPRSRRLYMYNLNLPGFIVKDWAPDDWGLLAPSPEWFRGCGSLTIEGGQHAERPGGGFLRIQQGTQAYLSSTTTTPRDPVKGLPHQSPAARQLTAGLLAMTFVLLPFAFWYGHHYDKEGARERLWLHREPFVFTLNCWHRDGQGRLGAVQVHLRTCSPTSAYMVKRIRCTEYGVHYGEIFTWPWGQGVVVQPEPDHMY</sequence>
<feature type="domain" description="Heterokaryon incompatibility" evidence="1">
    <location>
        <begin position="24"/>
        <end position="121"/>
    </location>
</feature>
<protein>
    <submittedName>
        <fullName evidence="3">Uncharacterized protein</fullName>
    </submittedName>
</protein>
<evidence type="ECO:0000259" key="2">
    <source>
        <dbReference type="Pfam" id="PF26640"/>
    </source>
</evidence>
<dbReference type="Proteomes" id="UP000285146">
    <property type="component" value="Unassembled WGS sequence"/>
</dbReference>
<evidence type="ECO:0000259" key="1">
    <source>
        <dbReference type="Pfam" id="PF06985"/>
    </source>
</evidence>
<evidence type="ECO:0000313" key="3">
    <source>
        <dbReference type="EMBL" id="ROW14930.1"/>
    </source>
</evidence>
<gene>
    <name evidence="3" type="ORF">VPNG_03344</name>
</gene>
<evidence type="ECO:0000313" key="4">
    <source>
        <dbReference type="Proteomes" id="UP000285146"/>
    </source>
</evidence>
<comment type="caution">
    <text evidence="3">The sequence shown here is derived from an EMBL/GenBank/DDBJ whole genome shotgun (WGS) entry which is preliminary data.</text>
</comment>
<dbReference type="InParanoid" id="A0A423XFH7"/>
<dbReference type="Pfam" id="PF06985">
    <property type="entry name" value="HET"/>
    <property type="match status" value="1"/>
</dbReference>
<proteinExistence type="predicted"/>
<dbReference type="PANTHER" id="PTHR10622">
    <property type="entry name" value="HET DOMAIN-CONTAINING PROTEIN"/>
    <property type="match status" value="1"/>
</dbReference>
<feature type="domain" description="DUF8212" evidence="2">
    <location>
        <begin position="239"/>
        <end position="306"/>
    </location>
</feature>
<dbReference type="Pfam" id="PF26640">
    <property type="entry name" value="DUF8212"/>
    <property type="match status" value="1"/>
</dbReference>